<accession>A0A0G2EDJ0</accession>
<name>A0A0G2EDJ0_9PEZI</name>
<dbReference type="InterPro" id="IPR051059">
    <property type="entry name" value="VerF-like"/>
</dbReference>
<dbReference type="AlphaFoldDB" id="A0A0G2EDJ0"/>
<comment type="subcellular location">
    <subcellularLocation>
        <location evidence="1">Nucleus</location>
    </subcellularLocation>
</comment>
<dbReference type="GO" id="GO:0000981">
    <property type="term" value="F:DNA-binding transcription factor activity, RNA polymerase II-specific"/>
    <property type="evidence" value="ECO:0007669"/>
    <property type="project" value="InterPro"/>
</dbReference>
<dbReference type="EMBL" id="LAQI01000101">
    <property type="protein sequence ID" value="KKY20321.1"/>
    <property type="molecule type" value="Genomic_DNA"/>
</dbReference>
<evidence type="ECO:0000256" key="3">
    <source>
        <dbReference type="ARBA" id="ARBA00022737"/>
    </source>
</evidence>
<sequence length="290" mass="32280">MQTAQALLMLMAMATWAKHKEILREAFAIQSILATLVRDDGLHSSPYPADISWEAWTQQESRTRTKFIVFCFFNLHCIVYNIPPLILNSELKMRLPSSAAEFKASSAAEWHEARKRTSSSSSSSPSPTTTPDFQAALRRLFSRGGDGRAITECNSSLGNYILIHALIQHIFFARQTARCHFPTTTAAPTGDLSPDDINSLEHALRAWQHGWRRAPESSLDPLSPTGPVAFNSTALLRLAYIRLNIDTGPGRALDTRDPYAVARALRDWSPPALIARNYNSDSPKRLPGTY</sequence>
<dbReference type="InterPro" id="IPR007219">
    <property type="entry name" value="XnlR_reg_dom"/>
</dbReference>
<evidence type="ECO:0000256" key="5">
    <source>
        <dbReference type="ARBA" id="ARBA00022833"/>
    </source>
</evidence>
<evidence type="ECO:0000313" key="10">
    <source>
        <dbReference type="Proteomes" id="UP000034182"/>
    </source>
</evidence>
<evidence type="ECO:0000256" key="2">
    <source>
        <dbReference type="ARBA" id="ARBA00022723"/>
    </source>
</evidence>
<feature type="signal peptide" evidence="7">
    <location>
        <begin position="1"/>
        <end position="17"/>
    </location>
</feature>
<reference evidence="9 10" key="1">
    <citation type="submission" date="2015-03" db="EMBL/GenBank/DDBJ databases">
        <authorList>
            <person name="Morales-Cruz A."/>
            <person name="Amrine K.C."/>
            <person name="Cantu D."/>
        </authorList>
    </citation>
    <scope>NUCLEOTIDE SEQUENCE [LARGE SCALE GENOMIC DNA]</scope>
    <source>
        <strain evidence="9">DS831</strain>
    </source>
</reference>
<reference evidence="9 10" key="2">
    <citation type="submission" date="2015-05" db="EMBL/GenBank/DDBJ databases">
        <title>Distinctive expansion of gene families associated with plant cell wall degradation and secondary metabolism in the genomes of grapevine trunk pathogens.</title>
        <authorList>
            <person name="Lawrence D.P."/>
            <person name="Travadon R."/>
            <person name="Rolshausen P.E."/>
            <person name="Baumgartner K."/>
        </authorList>
    </citation>
    <scope>NUCLEOTIDE SEQUENCE [LARGE SCALE GENOMIC DNA]</scope>
    <source>
        <strain evidence="9">DS831</strain>
    </source>
</reference>
<proteinExistence type="predicted"/>
<keyword evidence="4" id="KW-0863">Zinc-finger</keyword>
<gene>
    <name evidence="9" type="ORF">UCDDS831_g04810</name>
</gene>
<dbReference type="GO" id="GO:0005634">
    <property type="term" value="C:nucleus"/>
    <property type="evidence" value="ECO:0007669"/>
    <property type="project" value="UniProtKB-SubCell"/>
</dbReference>
<dbReference type="GO" id="GO:0000785">
    <property type="term" value="C:chromatin"/>
    <property type="evidence" value="ECO:0007669"/>
    <property type="project" value="TreeGrafter"/>
</dbReference>
<evidence type="ECO:0000256" key="7">
    <source>
        <dbReference type="SAM" id="SignalP"/>
    </source>
</evidence>
<feature type="chain" id="PRO_5002543424" evidence="7">
    <location>
        <begin position="18"/>
        <end position="290"/>
    </location>
</feature>
<keyword evidence="7" id="KW-0732">Signal</keyword>
<organism evidence="9 10">
    <name type="scientific">Diplodia seriata</name>
    <dbReference type="NCBI Taxonomy" id="420778"/>
    <lineage>
        <taxon>Eukaryota</taxon>
        <taxon>Fungi</taxon>
        <taxon>Dikarya</taxon>
        <taxon>Ascomycota</taxon>
        <taxon>Pezizomycotina</taxon>
        <taxon>Dothideomycetes</taxon>
        <taxon>Dothideomycetes incertae sedis</taxon>
        <taxon>Botryosphaeriales</taxon>
        <taxon>Botryosphaeriaceae</taxon>
        <taxon>Diplodia</taxon>
    </lineage>
</organism>
<keyword evidence="5" id="KW-0862">Zinc</keyword>
<comment type="caution">
    <text evidence="9">The sequence shown here is derived from an EMBL/GenBank/DDBJ whole genome shotgun (WGS) entry which is preliminary data.</text>
</comment>
<dbReference type="GO" id="GO:0006351">
    <property type="term" value="P:DNA-templated transcription"/>
    <property type="evidence" value="ECO:0007669"/>
    <property type="project" value="InterPro"/>
</dbReference>
<dbReference type="GO" id="GO:0008270">
    <property type="term" value="F:zinc ion binding"/>
    <property type="evidence" value="ECO:0007669"/>
    <property type="project" value="UniProtKB-KW"/>
</dbReference>
<protein>
    <submittedName>
        <fullName evidence="9">Putative c2h2 transcription factor</fullName>
    </submittedName>
</protein>
<evidence type="ECO:0000313" key="9">
    <source>
        <dbReference type="EMBL" id="KKY20321.1"/>
    </source>
</evidence>
<keyword evidence="3" id="KW-0677">Repeat</keyword>
<evidence type="ECO:0000256" key="1">
    <source>
        <dbReference type="ARBA" id="ARBA00004123"/>
    </source>
</evidence>
<keyword evidence="2" id="KW-0479">Metal-binding</keyword>
<evidence type="ECO:0000256" key="6">
    <source>
        <dbReference type="ARBA" id="ARBA00023242"/>
    </source>
</evidence>
<dbReference type="PANTHER" id="PTHR40626:SF10">
    <property type="entry name" value="C2H2-TYPE DOMAIN-CONTAINING PROTEIN"/>
    <property type="match status" value="1"/>
</dbReference>
<dbReference type="Pfam" id="PF04082">
    <property type="entry name" value="Fungal_trans"/>
    <property type="match status" value="1"/>
</dbReference>
<dbReference type="Proteomes" id="UP000034182">
    <property type="component" value="Unassembled WGS sequence"/>
</dbReference>
<evidence type="ECO:0000256" key="4">
    <source>
        <dbReference type="ARBA" id="ARBA00022771"/>
    </source>
</evidence>
<keyword evidence="6" id="KW-0539">Nucleus</keyword>
<dbReference type="GO" id="GO:0000978">
    <property type="term" value="F:RNA polymerase II cis-regulatory region sequence-specific DNA binding"/>
    <property type="evidence" value="ECO:0007669"/>
    <property type="project" value="InterPro"/>
</dbReference>
<evidence type="ECO:0000259" key="8">
    <source>
        <dbReference type="Pfam" id="PF04082"/>
    </source>
</evidence>
<dbReference type="PANTHER" id="PTHR40626">
    <property type="entry name" value="MIP31509P"/>
    <property type="match status" value="1"/>
</dbReference>
<feature type="domain" description="Xylanolytic transcriptional activator regulatory" evidence="8">
    <location>
        <begin position="3"/>
        <end position="208"/>
    </location>
</feature>